<evidence type="ECO:0000256" key="10">
    <source>
        <dbReference type="ARBA" id="ARBA00023170"/>
    </source>
</evidence>
<evidence type="ECO:0000313" key="16">
    <source>
        <dbReference type="Proteomes" id="UP000515151"/>
    </source>
</evidence>
<dbReference type="PANTHER" id="PTHR48063:SF112">
    <property type="entry name" value="RECEPTOR LIKE PROTEIN 30-LIKE"/>
    <property type="match status" value="1"/>
</dbReference>
<dbReference type="SUPFAM" id="SSF52047">
    <property type="entry name" value="RNI-like"/>
    <property type="match status" value="1"/>
</dbReference>
<evidence type="ECO:0000256" key="9">
    <source>
        <dbReference type="ARBA" id="ARBA00023136"/>
    </source>
</evidence>
<comment type="similarity">
    <text evidence="2">Belongs to the RLP family.</text>
</comment>
<evidence type="ECO:0000256" key="4">
    <source>
        <dbReference type="ARBA" id="ARBA00022614"/>
    </source>
</evidence>
<keyword evidence="8 12" id="KW-1133">Transmembrane helix</keyword>
<name>A0A6P8CJ27_PUNGR</name>
<feature type="domain" description="Leucine-rich repeat-containing N-terminal plant-type" evidence="14">
    <location>
        <begin position="37"/>
        <end position="73"/>
    </location>
</feature>
<dbReference type="InterPro" id="IPR055414">
    <property type="entry name" value="LRR_R13L4/SHOC2-like"/>
</dbReference>
<evidence type="ECO:0000256" key="11">
    <source>
        <dbReference type="ARBA" id="ARBA00023180"/>
    </source>
</evidence>
<protein>
    <submittedName>
        <fullName evidence="17">Receptor-like protein EIX2</fullName>
    </submittedName>
</protein>
<keyword evidence="7" id="KW-0677">Repeat</keyword>
<dbReference type="InterPro" id="IPR032675">
    <property type="entry name" value="LRR_dom_sf"/>
</dbReference>
<evidence type="ECO:0000256" key="12">
    <source>
        <dbReference type="SAM" id="Phobius"/>
    </source>
</evidence>
<keyword evidence="3" id="KW-1003">Cell membrane</keyword>
<dbReference type="InterPro" id="IPR046956">
    <property type="entry name" value="RLP23-like"/>
</dbReference>
<comment type="subcellular location">
    <subcellularLocation>
        <location evidence="1">Cell membrane</location>
        <topology evidence="1">Single-pass type I membrane protein</topology>
    </subcellularLocation>
</comment>
<dbReference type="PROSITE" id="PS51450">
    <property type="entry name" value="LRR"/>
    <property type="match status" value="1"/>
</dbReference>
<dbReference type="Pfam" id="PF08263">
    <property type="entry name" value="LRRNT_2"/>
    <property type="match status" value="1"/>
</dbReference>
<evidence type="ECO:0000256" key="2">
    <source>
        <dbReference type="ARBA" id="ARBA00009592"/>
    </source>
</evidence>
<keyword evidence="10" id="KW-0675">Receptor</keyword>
<dbReference type="RefSeq" id="XP_031384087.1">
    <property type="nucleotide sequence ID" value="XM_031528227.1"/>
</dbReference>
<dbReference type="FunFam" id="3.80.10.10:FF:000095">
    <property type="entry name" value="LRR receptor-like serine/threonine-protein kinase GSO1"/>
    <property type="match status" value="2"/>
</dbReference>
<gene>
    <name evidence="17" type="primary">LOC116197945</name>
</gene>
<feature type="transmembrane region" description="Helical" evidence="12">
    <location>
        <begin position="895"/>
        <end position="917"/>
    </location>
</feature>
<evidence type="ECO:0000259" key="15">
    <source>
        <dbReference type="Pfam" id="PF23598"/>
    </source>
</evidence>
<dbReference type="Pfam" id="PF13855">
    <property type="entry name" value="LRR_8"/>
    <property type="match status" value="2"/>
</dbReference>
<evidence type="ECO:0000256" key="7">
    <source>
        <dbReference type="ARBA" id="ARBA00022737"/>
    </source>
</evidence>
<dbReference type="Gene3D" id="3.80.10.10">
    <property type="entry name" value="Ribonuclease Inhibitor"/>
    <property type="match status" value="5"/>
</dbReference>
<keyword evidence="4" id="KW-0433">Leucine-rich repeat</keyword>
<dbReference type="PANTHER" id="PTHR48063">
    <property type="entry name" value="LRR RECEPTOR-LIKE KINASE"/>
    <property type="match status" value="1"/>
</dbReference>
<keyword evidence="11" id="KW-0325">Glycoprotein</keyword>
<evidence type="ECO:0000256" key="13">
    <source>
        <dbReference type="SAM" id="SignalP"/>
    </source>
</evidence>
<dbReference type="OrthoDB" id="1600340at2759"/>
<evidence type="ECO:0000313" key="17">
    <source>
        <dbReference type="RefSeq" id="XP_031384087.1"/>
    </source>
</evidence>
<dbReference type="InterPro" id="IPR001611">
    <property type="entry name" value="Leu-rich_rpt"/>
</dbReference>
<sequence length="951" mass="105058">MSFSISSMPLLALSLLVIGTLRYAACAGFPNTSCIEAEREALLKFKQGLVDSSGRLSSWTGDDCCSWMGVGCSKTTGHVSTLDLRSPCVMSDIHYDLMIDPVLEYGDCSLTGKVHPSLIELRHLTYLDLSWNNFSHTEIPAFLGSLRDLVYLNLSNACFTGKVPLHLGNLSNLQYLDLNTILGYDYSSSAVTVDNLEWLSNLSFLKHLDLSGVTVRNGQGWLQSVGMLPSLQHLGLAACFLPNVAPTVHVNFTSLEFLDLSDNALGSTVPFWLLNLTSIRHLDLSSSFQGDLFFPAEIINNNKQLAFLHLYNNPMQGELPKNLSSLCDLFALRLSFNYFTGDIATILANPSSCFQDKLRFLDLGWNNFSGNLGNEIEHFKSLEYIDLASNSIEGPIPESLVQLSSLKYLNLMYNKLTGSIPEGIGLLSNLVGLELSYNLLSGVLNEHHLVNLTSLSLLEISSNDLAVDINPTWVPPFQLKFVSMSNCKVGPQFPSWLRSQRNISMLALSNSSISDAIPDWFYSSSSTIQGLDLSKNELIGQIHERFGDMMPKLRDITLTRNHLNGSIPISLCKMKDLFALDLSNNQLSGTLPDCWKSLGQLDGINLGNNNLSGQIPTSLCSPPLTFLGLPDNDFHGILPRCLSNMTSLRVLDLSRNEFSGRIPSWIGQMFQLSVLNLESNTFNGEIPREICQLANVRVLSLAQNKLSGVIPLCFDNLTILADPKSAIFGFYGFGVEVNTKSITQLYTTTLQYLFSVDLSNNGLNGHIVGGLMQLYNLQNLNLSGNNFEGRIPSEIANLKMLESLDLSVNQFSGPIPQSLSELNFLSYLNLSFNQLSGRIPSGAQLSTLKGDSYLGNDGLCGPPLSKNCPGDHEQPDIHKQIDDDSESEDEFYTRWLYAGIAPGFATGFLVVCGSLYFKRSWRQSFFRWSDKILTQLLVMVEINIARLRKAS</sequence>
<keyword evidence="5 12" id="KW-0812">Transmembrane</keyword>
<proteinExistence type="inferred from homology"/>
<keyword evidence="16" id="KW-1185">Reference proteome</keyword>
<dbReference type="Pfam" id="PF23598">
    <property type="entry name" value="LRR_14"/>
    <property type="match status" value="1"/>
</dbReference>
<evidence type="ECO:0000256" key="6">
    <source>
        <dbReference type="ARBA" id="ARBA00022729"/>
    </source>
</evidence>
<dbReference type="InterPro" id="IPR013210">
    <property type="entry name" value="LRR_N_plant-typ"/>
</dbReference>
<evidence type="ECO:0000256" key="1">
    <source>
        <dbReference type="ARBA" id="ARBA00004251"/>
    </source>
</evidence>
<feature type="signal peptide" evidence="13">
    <location>
        <begin position="1"/>
        <end position="26"/>
    </location>
</feature>
<dbReference type="SUPFAM" id="SSF52058">
    <property type="entry name" value="L domain-like"/>
    <property type="match status" value="2"/>
</dbReference>
<evidence type="ECO:0000259" key="14">
    <source>
        <dbReference type="Pfam" id="PF08263"/>
    </source>
</evidence>
<dbReference type="Proteomes" id="UP000515151">
    <property type="component" value="Chromosome 2"/>
</dbReference>
<evidence type="ECO:0000256" key="5">
    <source>
        <dbReference type="ARBA" id="ARBA00022692"/>
    </source>
</evidence>
<evidence type="ECO:0000256" key="8">
    <source>
        <dbReference type="ARBA" id="ARBA00022989"/>
    </source>
</evidence>
<keyword evidence="9 12" id="KW-0472">Membrane</keyword>
<evidence type="ECO:0000256" key="3">
    <source>
        <dbReference type="ARBA" id="ARBA00022475"/>
    </source>
</evidence>
<dbReference type="GeneID" id="116197945"/>
<dbReference type="SMART" id="SM00369">
    <property type="entry name" value="LRR_TYP"/>
    <property type="match status" value="9"/>
</dbReference>
<accession>A0A6P8CJ27</accession>
<dbReference type="FunFam" id="3.80.10.10:FF:000111">
    <property type="entry name" value="LRR receptor-like serine/threonine-protein kinase ERECTA"/>
    <property type="match status" value="1"/>
</dbReference>
<keyword evidence="6 13" id="KW-0732">Signal</keyword>
<dbReference type="PRINTS" id="PR00019">
    <property type="entry name" value="LEURICHRPT"/>
</dbReference>
<feature type="domain" description="Disease resistance R13L4/SHOC-2-like LRR" evidence="15">
    <location>
        <begin position="119"/>
        <end position="284"/>
    </location>
</feature>
<organism evidence="16 17">
    <name type="scientific">Punica granatum</name>
    <name type="common">Pomegranate</name>
    <dbReference type="NCBI Taxonomy" id="22663"/>
    <lineage>
        <taxon>Eukaryota</taxon>
        <taxon>Viridiplantae</taxon>
        <taxon>Streptophyta</taxon>
        <taxon>Embryophyta</taxon>
        <taxon>Tracheophyta</taxon>
        <taxon>Spermatophyta</taxon>
        <taxon>Magnoliopsida</taxon>
        <taxon>eudicotyledons</taxon>
        <taxon>Gunneridae</taxon>
        <taxon>Pentapetalae</taxon>
        <taxon>rosids</taxon>
        <taxon>malvids</taxon>
        <taxon>Myrtales</taxon>
        <taxon>Lythraceae</taxon>
        <taxon>Punica</taxon>
    </lineage>
</organism>
<dbReference type="AlphaFoldDB" id="A0A6P8CJ27"/>
<dbReference type="GO" id="GO:0005886">
    <property type="term" value="C:plasma membrane"/>
    <property type="evidence" value="ECO:0007669"/>
    <property type="project" value="UniProtKB-SubCell"/>
</dbReference>
<dbReference type="InterPro" id="IPR003591">
    <property type="entry name" value="Leu-rich_rpt_typical-subtyp"/>
</dbReference>
<reference evidence="17" key="2">
    <citation type="submission" date="2025-08" db="UniProtKB">
        <authorList>
            <consortium name="RefSeq"/>
        </authorList>
    </citation>
    <scope>IDENTIFICATION</scope>
    <source>
        <tissue evidence="17">Leaf</tissue>
    </source>
</reference>
<reference evidence="16" key="1">
    <citation type="journal article" date="2020" name="Plant Biotechnol. J.">
        <title>The pomegranate (Punica granatum L.) draft genome dissects genetic divergence between soft- and hard-seeded cultivars.</title>
        <authorList>
            <person name="Luo X."/>
            <person name="Li H."/>
            <person name="Wu Z."/>
            <person name="Yao W."/>
            <person name="Zhao P."/>
            <person name="Cao D."/>
            <person name="Yu H."/>
            <person name="Li K."/>
            <person name="Poudel K."/>
            <person name="Zhao D."/>
            <person name="Zhang F."/>
            <person name="Xia X."/>
            <person name="Chen L."/>
            <person name="Wang Q."/>
            <person name="Jing D."/>
            <person name="Cao S."/>
        </authorList>
    </citation>
    <scope>NUCLEOTIDE SEQUENCE [LARGE SCALE GENOMIC DNA]</scope>
    <source>
        <strain evidence="16">cv. Tunisia</strain>
    </source>
</reference>
<feature type="chain" id="PRO_5028282351" evidence="13">
    <location>
        <begin position="27"/>
        <end position="951"/>
    </location>
</feature>
<dbReference type="Pfam" id="PF00560">
    <property type="entry name" value="LRR_1"/>
    <property type="match status" value="6"/>
</dbReference>